<evidence type="ECO:0000313" key="3">
    <source>
        <dbReference type="Proteomes" id="UP000194236"/>
    </source>
</evidence>
<organism evidence="2 3">
    <name type="scientific">Euroglyphus maynei</name>
    <name type="common">Mayne's house dust mite</name>
    <dbReference type="NCBI Taxonomy" id="6958"/>
    <lineage>
        <taxon>Eukaryota</taxon>
        <taxon>Metazoa</taxon>
        <taxon>Ecdysozoa</taxon>
        <taxon>Arthropoda</taxon>
        <taxon>Chelicerata</taxon>
        <taxon>Arachnida</taxon>
        <taxon>Acari</taxon>
        <taxon>Acariformes</taxon>
        <taxon>Sarcoptiformes</taxon>
        <taxon>Astigmata</taxon>
        <taxon>Psoroptidia</taxon>
        <taxon>Analgoidea</taxon>
        <taxon>Pyroglyphidae</taxon>
        <taxon>Pyroglyphinae</taxon>
        <taxon>Euroglyphus</taxon>
    </lineage>
</organism>
<dbReference type="Pfam" id="PF05089">
    <property type="entry name" value="NAGLU"/>
    <property type="match status" value="1"/>
</dbReference>
<dbReference type="InterPro" id="IPR024733">
    <property type="entry name" value="NAGLU_tim-barrel"/>
</dbReference>
<sequence>MRNFGMYPVVPGFAGHVSRYLKSHLNTSANISRLTDWNNFGYNFS</sequence>
<gene>
    <name evidence="2" type="ORF">BLA29_015162</name>
</gene>
<dbReference type="AlphaFoldDB" id="A0A1Y3AZ93"/>
<name>A0A1Y3AZ93_EURMA</name>
<dbReference type="EMBL" id="MUJZ01053163">
    <property type="protein sequence ID" value="OTF73098.1"/>
    <property type="molecule type" value="Genomic_DNA"/>
</dbReference>
<keyword evidence="3" id="KW-1185">Reference proteome</keyword>
<evidence type="ECO:0000259" key="1">
    <source>
        <dbReference type="Pfam" id="PF05089"/>
    </source>
</evidence>
<reference evidence="2 3" key="1">
    <citation type="submission" date="2017-03" db="EMBL/GenBank/DDBJ databases">
        <title>Genome Survey of Euroglyphus maynei.</title>
        <authorList>
            <person name="Arlian L.G."/>
            <person name="Morgan M.S."/>
            <person name="Rider S.D."/>
        </authorList>
    </citation>
    <scope>NUCLEOTIDE SEQUENCE [LARGE SCALE GENOMIC DNA]</scope>
    <source>
        <strain evidence="2">Arlian Lab</strain>
        <tissue evidence="2">Whole body</tissue>
    </source>
</reference>
<feature type="domain" description="Alpha-N-acetylglucosaminidase tim-barrel" evidence="1">
    <location>
        <begin position="1"/>
        <end position="42"/>
    </location>
</feature>
<evidence type="ECO:0000313" key="2">
    <source>
        <dbReference type="EMBL" id="OTF73098.1"/>
    </source>
</evidence>
<comment type="caution">
    <text evidence="2">The sequence shown here is derived from an EMBL/GenBank/DDBJ whole genome shotgun (WGS) entry which is preliminary data.</text>
</comment>
<dbReference type="Gene3D" id="3.20.20.80">
    <property type="entry name" value="Glycosidases"/>
    <property type="match status" value="1"/>
</dbReference>
<proteinExistence type="predicted"/>
<accession>A0A1Y3AZ93</accession>
<dbReference type="Proteomes" id="UP000194236">
    <property type="component" value="Unassembled WGS sequence"/>
</dbReference>
<protein>
    <recommendedName>
        <fullName evidence="1">Alpha-N-acetylglucosaminidase tim-barrel domain-containing protein</fullName>
    </recommendedName>
</protein>